<keyword evidence="10" id="KW-1185">Reference proteome</keyword>
<reference evidence="9 10" key="1">
    <citation type="journal article" date="2023" name="G3 (Bethesda)">
        <title>A chromosome-length genome assembly and annotation of blackberry (Rubus argutus, cv. 'Hillquist').</title>
        <authorList>
            <person name="Bruna T."/>
            <person name="Aryal R."/>
            <person name="Dudchenko O."/>
            <person name="Sargent D.J."/>
            <person name="Mead D."/>
            <person name="Buti M."/>
            <person name="Cavallini A."/>
            <person name="Hytonen T."/>
            <person name="Andres J."/>
            <person name="Pham M."/>
            <person name="Weisz D."/>
            <person name="Mascagni F."/>
            <person name="Usai G."/>
            <person name="Natali L."/>
            <person name="Bassil N."/>
            <person name="Fernandez G.E."/>
            <person name="Lomsadze A."/>
            <person name="Armour M."/>
            <person name="Olukolu B."/>
            <person name="Poorten T."/>
            <person name="Britton C."/>
            <person name="Davik J."/>
            <person name="Ashrafi H."/>
            <person name="Aiden E.L."/>
            <person name="Borodovsky M."/>
            <person name="Worthington M."/>
        </authorList>
    </citation>
    <scope>NUCLEOTIDE SEQUENCE [LARGE SCALE GENOMIC DNA]</scope>
    <source>
        <strain evidence="9">PI 553951</strain>
    </source>
</reference>
<evidence type="ECO:0000256" key="6">
    <source>
        <dbReference type="ARBA" id="ARBA00022963"/>
    </source>
</evidence>
<proteinExistence type="inferred from homology"/>
<dbReference type="SUPFAM" id="SSF52266">
    <property type="entry name" value="SGNH hydrolase"/>
    <property type="match status" value="1"/>
</dbReference>
<dbReference type="InterPro" id="IPR035669">
    <property type="entry name" value="SGNH_plant_lipase-like"/>
</dbReference>
<comment type="caution">
    <text evidence="9">The sequence shown here is derived from an EMBL/GenBank/DDBJ whole genome shotgun (WGS) entry which is preliminary data.</text>
</comment>
<sequence length="538" mass="59230">MVLREVDMKSLWVYLSVLLLASSKMVDGTPQVPCFFIFGDSLFDNGNNNGLVTHAKVNYPPYGIDFPQGPTGRFSNGRNIVDIIAELLGFHDYIPPFAAAIGRDIKKGVNYASGGSGIRSESGSIQGMRITMNEQLINHQTIVKRIVSLMKNNGPLAADYLGKCIYTVAIGNNDFLNNYFTNLYPTSRLYTPEQYADVLIQEYSQQLRTLYNSGARKVALFGAGSIGNLPFEVATCGTNGGTLCVDKLNNDAQLFNARLKSLVTYLNTNLFNAKFTYIDTYGIGLSSAASSPPGSVIYTNPCCEVNKITGLCIPFKTHARTGIRRGTMLGYTNAQSPEHVKQIVSLMGNHELLAAEYLGKCLYTVGMGTNDYIINYFLSQPTSFRYTPQQYAEALIAEYSQQLKTLYNSGARKIALFGLRSSTFNARLKLLAQELNTILPNAKFTYIDYYGIEDSYMLLLEAASICSLVTHVGCCISGSKTGGCIPSEIPFKDRIRHVFWDGIHPTEATNVAIAARAYKALLPTDAFPYDISHLTRVL</sequence>
<evidence type="ECO:0000256" key="4">
    <source>
        <dbReference type="ARBA" id="ARBA00022729"/>
    </source>
</evidence>
<organism evidence="9 10">
    <name type="scientific">Rubus argutus</name>
    <name type="common">Southern blackberry</name>
    <dbReference type="NCBI Taxonomy" id="59490"/>
    <lineage>
        <taxon>Eukaryota</taxon>
        <taxon>Viridiplantae</taxon>
        <taxon>Streptophyta</taxon>
        <taxon>Embryophyta</taxon>
        <taxon>Tracheophyta</taxon>
        <taxon>Spermatophyta</taxon>
        <taxon>Magnoliopsida</taxon>
        <taxon>eudicotyledons</taxon>
        <taxon>Gunneridae</taxon>
        <taxon>Pentapetalae</taxon>
        <taxon>rosids</taxon>
        <taxon>fabids</taxon>
        <taxon>Rosales</taxon>
        <taxon>Rosaceae</taxon>
        <taxon>Rosoideae</taxon>
        <taxon>Rosoideae incertae sedis</taxon>
        <taxon>Rubus</taxon>
    </lineage>
</organism>
<comment type="similarity">
    <text evidence="2">Belongs to the 'GDSL' lipolytic enzyme family.</text>
</comment>
<evidence type="ECO:0000256" key="3">
    <source>
        <dbReference type="ARBA" id="ARBA00022525"/>
    </source>
</evidence>
<dbReference type="PANTHER" id="PTHR45650">
    <property type="entry name" value="GDSL-LIKE LIPASE/ACYLHYDROLASE-RELATED"/>
    <property type="match status" value="1"/>
</dbReference>
<evidence type="ECO:0000313" key="9">
    <source>
        <dbReference type="EMBL" id="KAK9931672.1"/>
    </source>
</evidence>
<dbReference type="EMBL" id="JBEDUW010000004">
    <property type="protein sequence ID" value="KAK9931672.1"/>
    <property type="molecule type" value="Genomic_DNA"/>
</dbReference>
<keyword evidence="3" id="KW-0964">Secreted</keyword>
<dbReference type="InterPro" id="IPR036514">
    <property type="entry name" value="SGNH_hydro_sf"/>
</dbReference>
<dbReference type="CDD" id="cd01837">
    <property type="entry name" value="SGNH_plant_lipase_like"/>
    <property type="match status" value="1"/>
</dbReference>
<dbReference type="GO" id="GO:0016042">
    <property type="term" value="P:lipid catabolic process"/>
    <property type="evidence" value="ECO:0007669"/>
    <property type="project" value="UniProtKB-KW"/>
</dbReference>
<accession>A0AAW1X4D8</accession>
<dbReference type="InterPro" id="IPR051238">
    <property type="entry name" value="GDSL_esterase/lipase"/>
</dbReference>
<dbReference type="AlphaFoldDB" id="A0AAW1X4D8"/>
<keyword evidence="7" id="KW-0443">Lipid metabolism</keyword>
<dbReference type="Gene3D" id="3.40.50.1110">
    <property type="entry name" value="SGNH hydrolase"/>
    <property type="match status" value="2"/>
</dbReference>
<name>A0AAW1X4D8_RUBAR</name>
<evidence type="ECO:0000256" key="8">
    <source>
        <dbReference type="SAM" id="SignalP"/>
    </source>
</evidence>
<feature type="signal peptide" evidence="8">
    <location>
        <begin position="1"/>
        <end position="28"/>
    </location>
</feature>
<dbReference type="Proteomes" id="UP001457282">
    <property type="component" value="Unassembled WGS sequence"/>
</dbReference>
<keyword evidence="4 8" id="KW-0732">Signal</keyword>
<evidence type="ECO:0000256" key="2">
    <source>
        <dbReference type="ARBA" id="ARBA00008668"/>
    </source>
</evidence>
<dbReference type="GO" id="GO:0005576">
    <property type="term" value="C:extracellular region"/>
    <property type="evidence" value="ECO:0007669"/>
    <property type="project" value="UniProtKB-SubCell"/>
</dbReference>
<protein>
    <submittedName>
        <fullName evidence="9">Uncharacterized protein</fullName>
    </submittedName>
</protein>
<evidence type="ECO:0000256" key="7">
    <source>
        <dbReference type="ARBA" id="ARBA00023098"/>
    </source>
</evidence>
<dbReference type="InterPro" id="IPR001087">
    <property type="entry name" value="GDSL"/>
</dbReference>
<dbReference type="Pfam" id="PF00657">
    <property type="entry name" value="Lipase_GDSL"/>
    <property type="match status" value="2"/>
</dbReference>
<gene>
    <name evidence="9" type="ORF">M0R45_018941</name>
</gene>
<keyword evidence="5" id="KW-0378">Hydrolase</keyword>
<dbReference type="GO" id="GO:0016788">
    <property type="term" value="F:hydrolase activity, acting on ester bonds"/>
    <property type="evidence" value="ECO:0007669"/>
    <property type="project" value="InterPro"/>
</dbReference>
<evidence type="ECO:0000256" key="1">
    <source>
        <dbReference type="ARBA" id="ARBA00004613"/>
    </source>
</evidence>
<evidence type="ECO:0000313" key="10">
    <source>
        <dbReference type="Proteomes" id="UP001457282"/>
    </source>
</evidence>
<dbReference type="PANTHER" id="PTHR45650:SF80">
    <property type="entry name" value="FINGER PROTEIN, PUTATIVE-RELATED"/>
    <property type="match status" value="1"/>
</dbReference>
<evidence type="ECO:0000256" key="5">
    <source>
        <dbReference type="ARBA" id="ARBA00022801"/>
    </source>
</evidence>
<keyword evidence="6" id="KW-0442">Lipid degradation</keyword>
<comment type="subcellular location">
    <subcellularLocation>
        <location evidence="1">Secreted</location>
    </subcellularLocation>
</comment>
<feature type="chain" id="PRO_5043665631" evidence="8">
    <location>
        <begin position="29"/>
        <end position="538"/>
    </location>
</feature>